<evidence type="ECO:0000313" key="2">
    <source>
        <dbReference type="Proteomes" id="UP000814128"/>
    </source>
</evidence>
<evidence type="ECO:0000313" key="1">
    <source>
        <dbReference type="EMBL" id="KAI0031883.1"/>
    </source>
</evidence>
<protein>
    <submittedName>
        <fullName evidence="1">Uncharacterized protein</fullName>
    </submittedName>
</protein>
<keyword evidence="2" id="KW-1185">Reference proteome</keyword>
<organism evidence="1 2">
    <name type="scientific">Vararia minispora EC-137</name>
    <dbReference type="NCBI Taxonomy" id="1314806"/>
    <lineage>
        <taxon>Eukaryota</taxon>
        <taxon>Fungi</taxon>
        <taxon>Dikarya</taxon>
        <taxon>Basidiomycota</taxon>
        <taxon>Agaricomycotina</taxon>
        <taxon>Agaricomycetes</taxon>
        <taxon>Russulales</taxon>
        <taxon>Lachnocladiaceae</taxon>
        <taxon>Vararia</taxon>
    </lineage>
</organism>
<comment type="caution">
    <text evidence="1">The sequence shown here is derived from an EMBL/GenBank/DDBJ whole genome shotgun (WGS) entry which is preliminary data.</text>
</comment>
<dbReference type="Proteomes" id="UP000814128">
    <property type="component" value="Unassembled WGS sequence"/>
</dbReference>
<proteinExistence type="predicted"/>
<reference evidence="1" key="1">
    <citation type="submission" date="2021-02" db="EMBL/GenBank/DDBJ databases">
        <authorList>
            <consortium name="DOE Joint Genome Institute"/>
            <person name="Ahrendt S."/>
            <person name="Looney B.P."/>
            <person name="Miyauchi S."/>
            <person name="Morin E."/>
            <person name="Drula E."/>
            <person name="Courty P.E."/>
            <person name="Chicoki N."/>
            <person name="Fauchery L."/>
            <person name="Kohler A."/>
            <person name="Kuo A."/>
            <person name="Labutti K."/>
            <person name="Pangilinan J."/>
            <person name="Lipzen A."/>
            <person name="Riley R."/>
            <person name="Andreopoulos W."/>
            <person name="He G."/>
            <person name="Johnson J."/>
            <person name="Barry K.W."/>
            <person name="Grigoriev I.V."/>
            <person name="Nagy L."/>
            <person name="Hibbett D."/>
            <person name="Henrissat B."/>
            <person name="Matheny P.B."/>
            <person name="Labbe J."/>
            <person name="Martin F."/>
        </authorList>
    </citation>
    <scope>NUCLEOTIDE SEQUENCE</scope>
    <source>
        <strain evidence="1">EC-137</strain>
    </source>
</reference>
<reference evidence="1" key="2">
    <citation type="journal article" date="2022" name="New Phytol.">
        <title>Evolutionary transition to the ectomycorrhizal habit in the genomes of a hyperdiverse lineage of mushroom-forming fungi.</title>
        <authorList>
            <person name="Looney B."/>
            <person name="Miyauchi S."/>
            <person name="Morin E."/>
            <person name="Drula E."/>
            <person name="Courty P.E."/>
            <person name="Kohler A."/>
            <person name="Kuo A."/>
            <person name="LaButti K."/>
            <person name="Pangilinan J."/>
            <person name="Lipzen A."/>
            <person name="Riley R."/>
            <person name="Andreopoulos W."/>
            <person name="He G."/>
            <person name="Johnson J."/>
            <person name="Nolan M."/>
            <person name="Tritt A."/>
            <person name="Barry K.W."/>
            <person name="Grigoriev I.V."/>
            <person name="Nagy L.G."/>
            <person name="Hibbett D."/>
            <person name="Henrissat B."/>
            <person name="Matheny P.B."/>
            <person name="Labbe J."/>
            <person name="Martin F.M."/>
        </authorList>
    </citation>
    <scope>NUCLEOTIDE SEQUENCE</scope>
    <source>
        <strain evidence="1">EC-137</strain>
    </source>
</reference>
<dbReference type="EMBL" id="MU273564">
    <property type="protein sequence ID" value="KAI0031883.1"/>
    <property type="molecule type" value="Genomic_DNA"/>
</dbReference>
<sequence length="274" mass="30349">MDPEIALGGIFIGTVTSTFLYGIAFLQSYIYLSNVDAKRMWLRLLVLCVLLLDTLNTIFILISTYTTLVRSYGNVEIIDKVIWSQPAYNMTTIMLMTVVHMFFARRVWFVSNKSFILTAVVVLFTLVNLGDGISYVVTMHVIVYPPPAGLSILQHLASYHYSTWSEFSNSRPVSYAVVIPGLASIVIADVLIASILTFYLLRESRDISVMIEPRNTQFVYVLNQLTAIIVSTGILTAISSLATLIAFVSNHAGPVLLTISTIGSKIYANTLLAE</sequence>
<gene>
    <name evidence="1" type="ORF">K488DRAFT_86386</name>
</gene>
<name>A0ACB8QJI9_9AGAM</name>
<accession>A0ACB8QJI9</accession>